<dbReference type="GO" id="GO:0003747">
    <property type="term" value="F:translation release factor activity"/>
    <property type="evidence" value="ECO:0007669"/>
    <property type="project" value="InterPro"/>
</dbReference>
<dbReference type="FunFam" id="3.40.980.10:FF:000002">
    <property type="entry name" value="Molybdopterin molybdenumtransferase"/>
    <property type="match status" value="1"/>
</dbReference>
<evidence type="ECO:0000256" key="12">
    <source>
        <dbReference type="ARBA" id="ARBA00022505"/>
    </source>
</evidence>
<evidence type="ECO:0000256" key="20">
    <source>
        <dbReference type="ARBA" id="ARBA00023268"/>
    </source>
</evidence>
<dbReference type="InterPro" id="IPR001453">
    <property type="entry name" value="MoaB/Mog_dom"/>
</dbReference>
<dbReference type="NCBIfam" id="TIGR03676">
    <property type="entry name" value="aRF1_eRF1"/>
    <property type="match status" value="1"/>
</dbReference>
<comment type="similarity">
    <text evidence="5">In the N-terminal section; belongs to the MoaB/Mog family.</text>
</comment>
<keyword evidence="12" id="KW-0500">Molybdenum</keyword>
<dbReference type="InterPro" id="IPR008284">
    <property type="entry name" value="MoCF_biosynth_CS"/>
</dbReference>
<evidence type="ECO:0000256" key="14">
    <source>
        <dbReference type="ARBA" id="ARBA00022723"/>
    </source>
</evidence>
<dbReference type="Gene3D" id="2.170.190.11">
    <property type="entry name" value="Molybdopterin biosynthesis moea protein, domain 3"/>
    <property type="match status" value="1"/>
</dbReference>
<keyword evidence="19" id="KW-0501">Molybdenum cofactor biosynthesis</keyword>
<dbReference type="PROSITE" id="PS01079">
    <property type="entry name" value="MOCF_BIOSYNTHESIS_2"/>
    <property type="match status" value="1"/>
</dbReference>
<evidence type="ECO:0000259" key="22">
    <source>
        <dbReference type="SMART" id="SM01194"/>
    </source>
</evidence>
<dbReference type="InterPro" id="IPR005111">
    <property type="entry name" value="MoeA_C_domain_IV"/>
</dbReference>
<evidence type="ECO:0000256" key="9">
    <source>
        <dbReference type="ARBA" id="ARBA00013269"/>
    </source>
</evidence>
<evidence type="ECO:0000256" key="10">
    <source>
        <dbReference type="ARBA" id="ARBA00013382"/>
    </source>
</evidence>
<dbReference type="FunFam" id="2.170.190.11:FF:000001">
    <property type="entry name" value="Molybdopterin molybdenumtransferase"/>
    <property type="match status" value="1"/>
</dbReference>
<dbReference type="Gene3D" id="3.90.105.10">
    <property type="entry name" value="Molybdopterin biosynthesis moea protein, domain 2"/>
    <property type="match status" value="1"/>
</dbReference>
<dbReference type="SUPFAM" id="SSF63882">
    <property type="entry name" value="MoeA N-terminal region -like"/>
    <property type="match status" value="1"/>
</dbReference>
<dbReference type="Pfam" id="PF03453">
    <property type="entry name" value="MoeA_N"/>
    <property type="match status" value="1"/>
</dbReference>
<dbReference type="Pfam" id="PF03454">
    <property type="entry name" value="MoeA_C"/>
    <property type="match status" value="1"/>
</dbReference>
<dbReference type="InterPro" id="IPR029064">
    <property type="entry name" value="Ribosomal_eL30-like_sf"/>
</dbReference>
<dbReference type="Proteomes" id="UP000243217">
    <property type="component" value="Unassembled WGS sequence"/>
</dbReference>
<dbReference type="Pfam" id="PF03465">
    <property type="entry name" value="eRF1_3"/>
    <property type="match status" value="1"/>
</dbReference>
<keyword evidence="13" id="KW-0808">Transferase</keyword>
<reference evidence="23 24" key="1">
    <citation type="journal article" date="2014" name="Genome Biol. Evol.">
        <title>The secreted proteins of Achlya hypogyna and Thraustotheca clavata identify the ancestral oomycete secretome and reveal gene acquisitions by horizontal gene transfer.</title>
        <authorList>
            <person name="Misner I."/>
            <person name="Blouin N."/>
            <person name="Leonard G."/>
            <person name="Richards T.A."/>
            <person name="Lane C.E."/>
        </authorList>
    </citation>
    <scope>NUCLEOTIDE SEQUENCE [LARGE SCALE GENOMIC DNA]</scope>
    <source>
        <strain evidence="23 24">ATCC 34112</strain>
    </source>
</reference>
<comment type="caution">
    <text evidence="23">The sequence shown here is derived from an EMBL/GenBank/DDBJ whole genome shotgun (WGS) entry which is preliminary data.</text>
</comment>
<dbReference type="InterPro" id="IPR005140">
    <property type="entry name" value="eRF1_Pelota-like_N"/>
</dbReference>
<comment type="similarity">
    <text evidence="6">In the C-terminal section; belongs to the MoeA family.</text>
</comment>
<feature type="domain" description="eRF1/Pelota-like N-terminal" evidence="22">
    <location>
        <begin position="7"/>
        <end position="143"/>
    </location>
</feature>
<accession>A0A1W0A7U4</accession>
<evidence type="ECO:0000256" key="8">
    <source>
        <dbReference type="ARBA" id="ARBA00012509"/>
    </source>
</evidence>
<dbReference type="CDD" id="cd00887">
    <property type="entry name" value="MoeA"/>
    <property type="match status" value="1"/>
</dbReference>
<evidence type="ECO:0000256" key="5">
    <source>
        <dbReference type="ARBA" id="ARBA00007589"/>
    </source>
</evidence>
<dbReference type="GO" id="GO:0006777">
    <property type="term" value="P:Mo-molybdopterin cofactor biosynthetic process"/>
    <property type="evidence" value="ECO:0007669"/>
    <property type="project" value="UniProtKB-KW"/>
</dbReference>
<evidence type="ECO:0000313" key="24">
    <source>
        <dbReference type="Proteomes" id="UP000243217"/>
    </source>
</evidence>
<dbReference type="Pfam" id="PF03463">
    <property type="entry name" value="eRF1_1"/>
    <property type="match status" value="1"/>
</dbReference>
<dbReference type="Gene3D" id="3.40.980.10">
    <property type="entry name" value="MoaB/Mog-like domain"/>
    <property type="match status" value="2"/>
</dbReference>
<dbReference type="Gene3D" id="3.30.1330.30">
    <property type="match status" value="1"/>
</dbReference>
<comment type="subcellular location">
    <subcellularLocation>
        <location evidence="2">Cytoplasm</location>
    </subcellularLocation>
</comment>
<dbReference type="SMART" id="SM00852">
    <property type="entry name" value="MoCF_biosynth"/>
    <property type="match status" value="2"/>
</dbReference>
<keyword evidence="15" id="KW-0547">Nucleotide-binding</keyword>
<comment type="pathway">
    <text evidence="3">Cofactor biosynthesis; molybdopterin biosynthesis.</text>
</comment>
<comment type="similarity">
    <text evidence="4">Belongs to the eukaryotic release factor 1 family.</text>
</comment>
<dbReference type="NCBIfam" id="NF045515">
    <property type="entry name" value="Glp_gephyrin"/>
    <property type="match status" value="1"/>
</dbReference>
<dbReference type="InterPro" id="IPR042226">
    <property type="entry name" value="eFR1_2_sf"/>
</dbReference>
<organism evidence="23 24">
    <name type="scientific">Thraustotheca clavata</name>
    <dbReference type="NCBI Taxonomy" id="74557"/>
    <lineage>
        <taxon>Eukaryota</taxon>
        <taxon>Sar</taxon>
        <taxon>Stramenopiles</taxon>
        <taxon>Oomycota</taxon>
        <taxon>Saprolegniomycetes</taxon>
        <taxon>Saprolegniales</taxon>
        <taxon>Achlyaceae</taxon>
        <taxon>Thraustotheca</taxon>
    </lineage>
</organism>
<dbReference type="GO" id="GO:0005524">
    <property type="term" value="F:ATP binding"/>
    <property type="evidence" value="ECO:0007669"/>
    <property type="project" value="UniProtKB-KW"/>
</dbReference>
<protein>
    <recommendedName>
        <fullName evidence="10">Eukaryotic peptide chain release factor subunit 1</fullName>
        <ecNumber evidence="9">2.10.1.1</ecNumber>
        <ecNumber evidence="8">2.7.7.75</ecNumber>
    </recommendedName>
</protein>
<comment type="subunit">
    <text evidence="7">Heterodimer of two subunits, one of which binds GTP.</text>
</comment>
<dbReference type="EC" id="2.10.1.1" evidence="9"/>
<name>A0A1W0A7U4_9STRA</name>
<keyword evidence="17" id="KW-0460">Magnesium</keyword>
<dbReference type="FunFam" id="3.30.1330.30:FF:000006">
    <property type="entry name" value="Peptide chain release factor subunit 1"/>
    <property type="match status" value="1"/>
</dbReference>
<dbReference type="OrthoDB" id="10254527at2759"/>
<dbReference type="InterPro" id="IPR036425">
    <property type="entry name" value="MoaB/Mog-like_dom_sf"/>
</dbReference>
<dbReference type="GO" id="GO:0061599">
    <property type="term" value="F:molybdopterin molybdotransferase activity"/>
    <property type="evidence" value="ECO:0007669"/>
    <property type="project" value="UniProtKB-EC"/>
</dbReference>
<evidence type="ECO:0000256" key="7">
    <source>
        <dbReference type="ARBA" id="ARBA00011520"/>
    </source>
</evidence>
<dbReference type="Pfam" id="PF03464">
    <property type="entry name" value="eRF1_2"/>
    <property type="match status" value="1"/>
</dbReference>
<dbReference type="UniPathway" id="UPA00344"/>
<dbReference type="GO" id="GO:0005737">
    <property type="term" value="C:cytoplasm"/>
    <property type="evidence" value="ECO:0007669"/>
    <property type="project" value="UniProtKB-SubCell"/>
</dbReference>
<dbReference type="Gene3D" id="3.30.420.60">
    <property type="entry name" value="eRF1 domain 2"/>
    <property type="match status" value="1"/>
</dbReference>
<dbReference type="InterPro" id="IPR005110">
    <property type="entry name" value="MoeA_linker/N"/>
</dbReference>
<evidence type="ECO:0000256" key="17">
    <source>
        <dbReference type="ARBA" id="ARBA00022842"/>
    </source>
</evidence>
<dbReference type="InterPro" id="IPR004403">
    <property type="entry name" value="Peptide_chain-rel_eRF1/aRF1"/>
</dbReference>
<feature type="domain" description="MoaB/Mog" evidence="21">
    <location>
        <begin position="614"/>
        <end position="756"/>
    </location>
</feature>
<dbReference type="InterPro" id="IPR005141">
    <property type="entry name" value="eRF1_2"/>
</dbReference>
<dbReference type="InterPro" id="IPR005142">
    <property type="entry name" value="eRF1_3"/>
</dbReference>
<dbReference type="FunFam" id="3.30.420.60:FF:000001">
    <property type="entry name" value="Eukaryotic peptide chain release factor subunit 1"/>
    <property type="match status" value="1"/>
</dbReference>
<evidence type="ECO:0000313" key="23">
    <source>
        <dbReference type="EMBL" id="OQS06305.1"/>
    </source>
</evidence>
<dbReference type="Pfam" id="PF00994">
    <property type="entry name" value="MoCF_biosynth"/>
    <property type="match status" value="2"/>
</dbReference>
<dbReference type="InterPro" id="IPR024049">
    <property type="entry name" value="eRF1_1_sf"/>
</dbReference>
<evidence type="ECO:0000256" key="1">
    <source>
        <dbReference type="ARBA" id="ARBA00001946"/>
    </source>
</evidence>
<dbReference type="InterPro" id="IPR038987">
    <property type="entry name" value="MoeA-like"/>
</dbReference>
<evidence type="ECO:0000256" key="3">
    <source>
        <dbReference type="ARBA" id="ARBA00005046"/>
    </source>
</evidence>
<dbReference type="GO" id="GO:0046872">
    <property type="term" value="F:metal ion binding"/>
    <property type="evidence" value="ECO:0007669"/>
    <property type="project" value="UniProtKB-KW"/>
</dbReference>
<dbReference type="Gene3D" id="2.40.340.10">
    <property type="entry name" value="MoeA, C-terminal, domain IV"/>
    <property type="match status" value="1"/>
</dbReference>
<evidence type="ECO:0000256" key="19">
    <source>
        <dbReference type="ARBA" id="ARBA00023150"/>
    </source>
</evidence>
<evidence type="ECO:0000256" key="16">
    <source>
        <dbReference type="ARBA" id="ARBA00022840"/>
    </source>
</evidence>
<dbReference type="SUPFAM" id="SSF63867">
    <property type="entry name" value="MoeA C-terminal domain-like"/>
    <property type="match status" value="1"/>
</dbReference>
<dbReference type="AlphaFoldDB" id="A0A1W0A7U4"/>
<evidence type="ECO:0000259" key="21">
    <source>
        <dbReference type="SMART" id="SM00852"/>
    </source>
</evidence>
<dbReference type="InterPro" id="IPR036135">
    <property type="entry name" value="MoeA_linker/N_sf"/>
</dbReference>
<dbReference type="InterPro" id="IPR036688">
    <property type="entry name" value="MoeA_C_domain_IV_sf"/>
</dbReference>
<dbReference type="SUPFAM" id="SSF53218">
    <property type="entry name" value="Molybdenum cofactor biosynthesis proteins"/>
    <property type="match status" value="2"/>
</dbReference>
<evidence type="ECO:0000256" key="6">
    <source>
        <dbReference type="ARBA" id="ARBA00008339"/>
    </source>
</evidence>
<dbReference type="CDD" id="cd00886">
    <property type="entry name" value="MogA_MoaB"/>
    <property type="match status" value="1"/>
</dbReference>
<evidence type="ECO:0000256" key="15">
    <source>
        <dbReference type="ARBA" id="ARBA00022741"/>
    </source>
</evidence>
<keyword evidence="18" id="KW-0648">Protein biosynthesis</keyword>
<evidence type="ECO:0000256" key="11">
    <source>
        <dbReference type="ARBA" id="ARBA00022490"/>
    </source>
</evidence>
<dbReference type="SUPFAM" id="SSF53137">
    <property type="entry name" value="Translational machinery components"/>
    <property type="match status" value="1"/>
</dbReference>
<keyword evidence="24" id="KW-1185">Reference proteome</keyword>
<comment type="cofactor">
    <cofactor evidence="1">
        <name>Mg(2+)</name>
        <dbReference type="ChEBI" id="CHEBI:18420"/>
    </cofactor>
</comment>
<dbReference type="Gene3D" id="3.30.960.10">
    <property type="entry name" value="eRF1 domain 1"/>
    <property type="match status" value="1"/>
</dbReference>
<evidence type="ECO:0000256" key="4">
    <source>
        <dbReference type="ARBA" id="ARBA00005326"/>
    </source>
</evidence>
<dbReference type="STRING" id="74557.A0A1W0A7U4"/>
<sequence length="1049" mass="113814">MSAQAGMSKEDEQVKLFQMKKLIKNLEAARGNGTSMISLVIPPKDQISRVARMLQDEYGTASNIKSRVNRLSVLGAITSTQQRLKLYTKCPPNGLVMYCGTCMTEDGKEKRLNFDFEPFKPINTSLYMCDNKFHTEALGELLQDNDRFGFIVMDGNGALYGTVAGNTREILHKFSVDLPKKHGRGGQSAMRFGRIRLEKRQHYVRKVAETATQMFITNDRPNVTNLVLAGSADFKNELNQSDIFDKRLQEIVVKIVDVSYGGENGFNQAIELAADTLANVKFVQEKKLICKYMEEIAMDSGKYCFGVADTMKALELGAVETLILWEDLPHNRITMRNNQTGAEIHKILSPHEEKVAANFIDAETGETLEVVEKEPLVEWFANNYKTFGTTLEFVTARSQEGSQFCQGFGGIGGILRWQMSCMCGDSKGSKRNSPYDMFPMQKAIEIVLTQSQPLVKTLVPLHETLGCVIAETIKSKEPLPPFRASVMDGYAVVASDGVGQFPVLNRIAAGDSPGSQVSSGFVAYVTTGCPVPDGADAVVKIEDTEGVCHENGNEVAVKILHAVKAGTNVRPIGFDIMEGAVVVEAGEVVTPAIIGLLATVGVTQVLVHRKPVVGVLSTGSELVDASKSVYDGKIRDSNRPMLLASMKAANADVLDLGICSDDINTLRSHIISVLPKIDVLITSGGVSMGDHDFVKPLLKELGTVHFGRIHMKPGKPTTFATISVENGSPKLVFALPGNPVSCLVTSRLLVNPALKRLGGFKSCNPMTFKAKMAHTLPLDTERPEYHRASVEWNEVNQHFVAISTGVQASSRLLSCRFANALLHLPTGQQLQEGSWVDCTFLSDADMSSNTTSSPVVAIPAQPKSEALNTPTPPSAKQSNALPVRACILTVSDRVSRGEAEDRSGPTMARLLQEIAGVDVTLVEAKVVADEVQDIAAVIHRWCDELKVNLILTSGGTGFSPRDRTPEAIKGLLEREAPGLVFKMMQASLEVTPMAILSRPVAGTRGQTLIITLPGKPNAVVENIEALAPVLPHALHLSADVSHGHHRGKN</sequence>
<dbReference type="SUPFAM" id="SSF55315">
    <property type="entry name" value="L30e-like"/>
    <property type="match status" value="1"/>
</dbReference>
<dbReference type="SMART" id="SM01194">
    <property type="entry name" value="eRF1_1"/>
    <property type="match status" value="1"/>
</dbReference>
<evidence type="ECO:0000256" key="2">
    <source>
        <dbReference type="ARBA" id="ARBA00004496"/>
    </source>
</evidence>
<gene>
    <name evidence="23" type="ORF">THRCLA_01646</name>
</gene>
<dbReference type="FunFam" id="3.30.960.10:FF:000002">
    <property type="entry name" value="Eukaryotic peptide chain release factor subunit 1"/>
    <property type="match status" value="1"/>
</dbReference>
<proteinExistence type="inferred from homology"/>
<dbReference type="GO" id="GO:0061598">
    <property type="term" value="F:molybdopterin adenylyltransferase activity"/>
    <property type="evidence" value="ECO:0007669"/>
    <property type="project" value="UniProtKB-EC"/>
</dbReference>
<keyword evidence="20" id="KW-0511">Multifunctional enzyme</keyword>
<keyword evidence="16" id="KW-0067">ATP-binding</keyword>
<keyword evidence="14" id="KW-0479">Metal-binding</keyword>
<dbReference type="FunFam" id="3.40.980.10:FF:000009">
    <property type="entry name" value="Molybdopterin molybdenumtransferase"/>
    <property type="match status" value="1"/>
</dbReference>
<dbReference type="PANTHER" id="PTHR10113">
    <property type="entry name" value="PEPTIDE CHAIN RELEASE FACTOR SUBUNIT 1"/>
    <property type="match status" value="1"/>
</dbReference>
<dbReference type="NCBIfam" id="TIGR00177">
    <property type="entry name" value="molyb_syn"/>
    <property type="match status" value="2"/>
</dbReference>
<evidence type="ECO:0000256" key="13">
    <source>
        <dbReference type="ARBA" id="ARBA00022679"/>
    </source>
</evidence>
<dbReference type="EMBL" id="JNBS01000358">
    <property type="protein sequence ID" value="OQS06305.1"/>
    <property type="molecule type" value="Genomic_DNA"/>
</dbReference>
<evidence type="ECO:0000256" key="18">
    <source>
        <dbReference type="ARBA" id="ARBA00022917"/>
    </source>
</evidence>
<dbReference type="EC" id="2.7.7.75" evidence="8"/>
<feature type="domain" description="MoaB/Mog" evidence="21">
    <location>
        <begin position="886"/>
        <end position="1033"/>
    </location>
</feature>
<keyword evidence="11" id="KW-0963">Cytoplasm</keyword>
<dbReference type="SUPFAM" id="SSF55481">
    <property type="entry name" value="N-terminal domain of eukaryotic peptide chain release factor subunit 1, ERF1"/>
    <property type="match status" value="1"/>
</dbReference>